<evidence type="ECO:0000256" key="7">
    <source>
        <dbReference type="SAM" id="MobiDB-lite"/>
    </source>
</evidence>
<dbReference type="InterPro" id="IPR035965">
    <property type="entry name" value="PAS-like_dom_sf"/>
</dbReference>
<dbReference type="CDD" id="cd00082">
    <property type="entry name" value="HisKA"/>
    <property type="match status" value="1"/>
</dbReference>
<dbReference type="SUPFAM" id="SSF55785">
    <property type="entry name" value="PYP-like sensor domain (PAS domain)"/>
    <property type="match status" value="1"/>
</dbReference>
<evidence type="ECO:0000256" key="2">
    <source>
        <dbReference type="ARBA" id="ARBA00012438"/>
    </source>
</evidence>
<evidence type="ECO:0000259" key="10">
    <source>
        <dbReference type="PROSITE" id="PS50113"/>
    </source>
</evidence>
<dbReference type="GO" id="GO:0000155">
    <property type="term" value="F:phosphorelay sensor kinase activity"/>
    <property type="evidence" value="ECO:0007669"/>
    <property type="project" value="InterPro"/>
</dbReference>
<dbReference type="InterPro" id="IPR036890">
    <property type="entry name" value="HATPase_C_sf"/>
</dbReference>
<dbReference type="EC" id="2.7.13.3" evidence="2"/>
<dbReference type="InterPro" id="IPR036097">
    <property type="entry name" value="HisK_dim/P_sf"/>
</dbReference>
<dbReference type="PROSITE" id="PS50109">
    <property type="entry name" value="HIS_KIN"/>
    <property type="match status" value="1"/>
</dbReference>
<dbReference type="Pfam" id="PF02518">
    <property type="entry name" value="HATPase_c"/>
    <property type="match status" value="1"/>
</dbReference>
<name>A0A125MN43_9GAMM</name>
<feature type="domain" description="Histidine kinase" evidence="8">
    <location>
        <begin position="167"/>
        <end position="399"/>
    </location>
</feature>
<sequence>MPHYAMSLPHAPSNAPKAGDDRFRQAMTASNIGMAIVSIDGIWLEVNPALCALLGYRVDELRGHHYSEVTHPDDLAISQHLVAALVSGALASVDEHKRYVHRDGSEVWVQLNVAVMRDEDGTAQYFISHMRDIRGEREAGMKLSARAEERSAQLDASHRQLQLFADAVAHDLRAPLRSIESFSALLNERAAERLNETDRDYLARIRAAASRMTGLLAALTELSHVTRTQMRIAPVDLSLLADWVGAELQDADPHHRAQISVQPGLQVEGDERLLKLMLNQLMHNAWKFTCERSAARHAAAQASAQPAGEPEPVRIEVFGERSGDRLVLSVRDQGTGFDMRYAHKLFEPFQRLHGPDQGGGHGLGLAIAWRVVERHRGQMRAHSQPDAGSTFTVELPVVSAGEDIPNA</sequence>
<dbReference type="PANTHER" id="PTHR42878:SF15">
    <property type="entry name" value="BACTERIOPHYTOCHROME"/>
    <property type="match status" value="1"/>
</dbReference>
<dbReference type="SMART" id="SM00387">
    <property type="entry name" value="HATPase_c"/>
    <property type="match status" value="1"/>
</dbReference>
<dbReference type="Gene3D" id="3.30.565.10">
    <property type="entry name" value="Histidine kinase-like ATPase, C-terminal domain"/>
    <property type="match status" value="1"/>
</dbReference>
<keyword evidence="5 11" id="KW-0418">Kinase</keyword>
<keyword evidence="6" id="KW-0472">Membrane</keyword>
<dbReference type="GO" id="GO:0006355">
    <property type="term" value="P:regulation of DNA-templated transcription"/>
    <property type="evidence" value="ECO:0007669"/>
    <property type="project" value="InterPro"/>
</dbReference>
<dbReference type="InterPro" id="IPR003661">
    <property type="entry name" value="HisK_dim/P_dom"/>
</dbReference>
<evidence type="ECO:0000259" key="8">
    <source>
        <dbReference type="PROSITE" id="PS50109"/>
    </source>
</evidence>
<dbReference type="Gene3D" id="3.30.450.20">
    <property type="entry name" value="PAS domain"/>
    <property type="match status" value="1"/>
</dbReference>
<dbReference type="PRINTS" id="PR00344">
    <property type="entry name" value="BCTRLSENSOR"/>
</dbReference>
<dbReference type="Gene3D" id="1.10.287.130">
    <property type="match status" value="1"/>
</dbReference>
<proteinExistence type="predicted"/>
<feature type="domain" description="PAC" evidence="10">
    <location>
        <begin position="93"/>
        <end position="145"/>
    </location>
</feature>
<comment type="caution">
    <text evidence="11">The sequence shown here is derived from an EMBL/GenBank/DDBJ whole genome shotgun (WGS) entry which is preliminary data.</text>
</comment>
<dbReference type="InterPro" id="IPR003594">
    <property type="entry name" value="HATPase_dom"/>
</dbReference>
<keyword evidence="4" id="KW-0808">Transferase</keyword>
<evidence type="ECO:0000256" key="5">
    <source>
        <dbReference type="ARBA" id="ARBA00022777"/>
    </source>
</evidence>
<comment type="catalytic activity">
    <reaction evidence="1">
        <text>ATP + protein L-histidine = ADP + protein N-phospho-L-histidine.</text>
        <dbReference type="EC" id="2.7.13.3"/>
    </reaction>
</comment>
<keyword evidence="3" id="KW-0597">Phosphoprotein</keyword>
<dbReference type="GO" id="GO:0016020">
    <property type="term" value="C:membrane"/>
    <property type="evidence" value="ECO:0007669"/>
    <property type="project" value="UniProtKB-SubCell"/>
</dbReference>
<evidence type="ECO:0000313" key="12">
    <source>
        <dbReference type="Proteomes" id="UP000023435"/>
    </source>
</evidence>
<reference evidence="11 12" key="1">
    <citation type="journal article" date="2014" name="Genome Announc.">
        <title>Draft Genome Sequence of Lysobacter capsici AZ78, a Bacterium Antagonistic to Plant-Pathogenic Oomycetes.</title>
        <authorList>
            <person name="Puopolo G."/>
            <person name="Sonego P."/>
            <person name="Engelen K."/>
            <person name="Pertot I."/>
        </authorList>
    </citation>
    <scope>NUCLEOTIDE SEQUENCE [LARGE SCALE GENOMIC DNA]</scope>
    <source>
        <strain evidence="11 12">AZ78</strain>
    </source>
</reference>
<dbReference type="GO" id="GO:0000156">
    <property type="term" value="F:phosphorelay response regulator activity"/>
    <property type="evidence" value="ECO:0007669"/>
    <property type="project" value="TreeGrafter"/>
</dbReference>
<dbReference type="CDD" id="cd00130">
    <property type="entry name" value="PAS"/>
    <property type="match status" value="1"/>
</dbReference>
<evidence type="ECO:0000256" key="6">
    <source>
        <dbReference type="ARBA" id="ARBA00023136"/>
    </source>
</evidence>
<accession>A0A125MN43</accession>
<dbReference type="PANTHER" id="PTHR42878">
    <property type="entry name" value="TWO-COMPONENT HISTIDINE KINASE"/>
    <property type="match status" value="1"/>
</dbReference>
<protein>
    <recommendedName>
        <fullName evidence="2">histidine kinase</fullName>
        <ecNumber evidence="2">2.7.13.3</ecNumber>
    </recommendedName>
</protein>
<dbReference type="GO" id="GO:0007234">
    <property type="term" value="P:osmosensory signaling via phosphorelay pathway"/>
    <property type="evidence" value="ECO:0007669"/>
    <property type="project" value="TreeGrafter"/>
</dbReference>
<dbReference type="AlphaFoldDB" id="A0A125MN43"/>
<dbReference type="InterPro" id="IPR000014">
    <property type="entry name" value="PAS"/>
</dbReference>
<dbReference type="InterPro" id="IPR005467">
    <property type="entry name" value="His_kinase_dom"/>
</dbReference>
<dbReference type="EMBL" id="JAJA02000001">
    <property type="protein sequence ID" value="KWS05408.1"/>
    <property type="molecule type" value="Genomic_DNA"/>
</dbReference>
<dbReference type="PROSITE" id="PS50112">
    <property type="entry name" value="PAS"/>
    <property type="match status" value="1"/>
</dbReference>
<evidence type="ECO:0000256" key="3">
    <source>
        <dbReference type="ARBA" id="ARBA00022553"/>
    </source>
</evidence>
<evidence type="ECO:0000256" key="4">
    <source>
        <dbReference type="ARBA" id="ARBA00022679"/>
    </source>
</evidence>
<gene>
    <name evidence="11" type="ORF">AZ78_2960</name>
</gene>
<dbReference type="InterPro" id="IPR001610">
    <property type="entry name" value="PAC"/>
</dbReference>
<dbReference type="SUPFAM" id="SSF47384">
    <property type="entry name" value="Homodimeric domain of signal transducing histidine kinase"/>
    <property type="match status" value="1"/>
</dbReference>
<dbReference type="Pfam" id="PF00989">
    <property type="entry name" value="PAS"/>
    <property type="match status" value="1"/>
</dbReference>
<dbReference type="PROSITE" id="PS50113">
    <property type="entry name" value="PAC"/>
    <property type="match status" value="1"/>
</dbReference>
<dbReference type="Pfam" id="PF00512">
    <property type="entry name" value="HisKA"/>
    <property type="match status" value="1"/>
</dbReference>
<organism evidence="11 12">
    <name type="scientific">Lysobacter capsici AZ78</name>
    <dbReference type="NCBI Taxonomy" id="1444315"/>
    <lineage>
        <taxon>Bacteria</taxon>
        <taxon>Pseudomonadati</taxon>
        <taxon>Pseudomonadota</taxon>
        <taxon>Gammaproteobacteria</taxon>
        <taxon>Lysobacterales</taxon>
        <taxon>Lysobacteraceae</taxon>
        <taxon>Lysobacter</taxon>
    </lineage>
</organism>
<feature type="domain" description="PAS" evidence="9">
    <location>
        <begin position="19"/>
        <end position="89"/>
    </location>
</feature>
<dbReference type="SMART" id="SM00091">
    <property type="entry name" value="PAS"/>
    <property type="match status" value="1"/>
</dbReference>
<dbReference type="OrthoDB" id="9808408at2"/>
<dbReference type="InterPro" id="IPR000700">
    <property type="entry name" value="PAS-assoc_C"/>
</dbReference>
<dbReference type="Proteomes" id="UP000023435">
    <property type="component" value="Unassembled WGS sequence"/>
</dbReference>
<keyword evidence="12" id="KW-1185">Reference proteome</keyword>
<dbReference type="SMART" id="SM00388">
    <property type="entry name" value="HisKA"/>
    <property type="match status" value="1"/>
</dbReference>
<dbReference type="NCBIfam" id="TIGR00229">
    <property type="entry name" value="sensory_box"/>
    <property type="match status" value="1"/>
</dbReference>
<evidence type="ECO:0000313" key="11">
    <source>
        <dbReference type="EMBL" id="KWS05408.1"/>
    </source>
</evidence>
<dbReference type="SUPFAM" id="SSF55874">
    <property type="entry name" value="ATPase domain of HSP90 chaperone/DNA topoisomerase II/histidine kinase"/>
    <property type="match status" value="1"/>
</dbReference>
<dbReference type="GO" id="GO:0030295">
    <property type="term" value="F:protein kinase activator activity"/>
    <property type="evidence" value="ECO:0007669"/>
    <property type="project" value="TreeGrafter"/>
</dbReference>
<evidence type="ECO:0000259" key="9">
    <source>
        <dbReference type="PROSITE" id="PS50112"/>
    </source>
</evidence>
<dbReference type="InterPro" id="IPR050351">
    <property type="entry name" value="BphY/WalK/GraS-like"/>
</dbReference>
<evidence type="ECO:0000256" key="1">
    <source>
        <dbReference type="ARBA" id="ARBA00000085"/>
    </source>
</evidence>
<dbReference type="SMART" id="SM00086">
    <property type="entry name" value="PAC"/>
    <property type="match status" value="1"/>
</dbReference>
<dbReference type="InterPro" id="IPR013767">
    <property type="entry name" value="PAS_fold"/>
</dbReference>
<dbReference type="RefSeq" id="WP_051546904.1">
    <property type="nucleotide sequence ID" value="NZ_JAJA02000001.1"/>
</dbReference>
<feature type="region of interest" description="Disordered" evidence="7">
    <location>
        <begin position="1"/>
        <end position="20"/>
    </location>
</feature>
<dbReference type="InterPro" id="IPR004358">
    <property type="entry name" value="Sig_transdc_His_kin-like_C"/>
</dbReference>